<dbReference type="InterPro" id="IPR013320">
    <property type="entry name" value="ConA-like_dom_sf"/>
</dbReference>
<evidence type="ECO:0000259" key="5">
    <source>
        <dbReference type="PROSITE" id="PS51762"/>
    </source>
</evidence>
<evidence type="ECO:0000256" key="2">
    <source>
        <dbReference type="ARBA" id="ARBA00023295"/>
    </source>
</evidence>
<dbReference type="PANTHER" id="PTHR31062">
    <property type="entry name" value="XYLOGLUCAN ENDOTRANSGLUCOSYLASE/HYDROLASE PROTEIN 8-RELATED"/>
    <property type="match status" value="1"/>
</dbReference>
<feature type="chain" id="PRO_5040776362" evidence="4">
    <location>
        <begin position="21"/>
        <end position="345"/>
    </location>
</feature>
<keyword evidence="4" id="KW-0732">Signal</keyword>
<dbReference type="AlphaFoldDB" id="A0A9W8HWW5"/>
<proteinExistence type="predicted"/>
<accession>A0A9W8HWW5</accession>
<name>A0A9W8HWW5_9FUNG</name>
<comment type="caution">
    <text evidence="6">The sequence shown here is derived from an EMBL/GenBank/DDBJ whole genome shotgun (WGS) entry which is preliminary data.</text>
</comment>
<feature type="domain" description="GH16" evidence="5">
    <location>
        <begin position="72"/>
        <end position="279"/>
    </location>
</feature>
<dbReference type="SUPFAM" id="SSF49899">
    <property type="entry name" value="Concanavalin A-like lectins/glucanases"/>
    <property type="match status" value="1"/>
</dbReference>
<keyword evidence="1" id="KW-0378">Hydrolase</keyword>
<evidence type="ECO:0000313" key="6">
    <source>
        <dbReference type="EMBL" id="KAJ2798438.1"/>
    </source>
</evidence>
<keyword evidence="7" id="KW-1185">Reference proteome</keyword>
<dbReference type="OrthoDB" id="4781at2759"/>
<evidence type="ECO:0000256" key="4">
    <source>
        <dbReference type="SAM" id="SignalP"/>
    </source>
</evidence>
<dbReference type="GO" id="GO:0004553">
    <property type="term" value="F:hydrolase activity, hydrolyzing O-glycosyl compounds"/>
    <property type="evidence" value="ECO:0007669"/>
    <property type="project" value="InterPro"/>
</dbReference>
<dbReference type="InterPro" id="IPR000757">
    <property type="entry name" value="Beta-glucanase-like"/>
</dbReference>
<dbReference type="Proteomes" id="UP001140094">
    <property type="component" value="Unassembled WGS sequence"/>
</dbReference>
<evidence type="ECO:0000313" key="7">
    <source>
        <dbReference type="Proteomes" id="UP001140094"/>
    </source>
</evidence>
<evidence type="ECO:0000256" key="1">
    <source>
        <dbReference type="ARBA" id="ARBA00022801"/>
    </source>
</evidence>
<dbReference type="InterPro" id="IPR044791">
    <property type="entry name" value="Beta-glucanase/XTH"/>
</dbReference>
<evidence type="ECO:0000256" key="3">
    <source>
        <dbReference type="SAM" id="MobiDB-lite"/>
    </source>
</evidence>
<protein>
    <submittedName>
        <fullName evidence="6">Glycosidase CRH2</fullName>
    </submittedName>
</protein>
<sequence length="345" mass="37246">MKITSVLAAATLAMASTTFGQSTCNEWAPCYREGYCNTDAAFCLWGLCDESKSYNSTSCWKPEGCVSKVVNFDSSSDIVPIGSYAGNPDTNAFLSIFEPDNTQVSNSNLELRMTYDASANKGFGATAKSSHTIQYGRVTARVKTASLAKGVVTSFIIINEQTGDEIDFEWVGLNPDQVQTNYYYKGVLDYTKMLPANVGSDSSAAYHDYTIDWSEDKIVWLVDNKPIRTLNRADTYDASTGVYAYPTTEGRIALSIWDGGNSGQQGTQEWSGYPTPWSADTVYKAYFDTVTVECAGGSTPSSSDDSGSEEPSQTGKDEESSGSDGGSHEPTGAPENPKCIPRPLV</sequence>
<feature type="region of interest" description="Disordered" evidence="3">
    <location>
        <begin position="295"/>
        <end position="345"/>
    </location>
</feature>
<reference evidence="6" key="1">
    <citation type="submission" date="2022-07" db="EMBL/GenBank/DDBJ databases">
        <title>Phylogenomic reconstructions and comparative analyses of Kickxellomycotina fungi.</title>
        <authorList>
            <person name="Reynolds N.K."/>
            <person name="Stajich J.E."/>
            <person name="Barry K."/>
            <person name="Grigoriev I.V."/>
            <person name="Crous P."/>
            <person name="Smith M.E."/>
        </authorList>
    </citation>
    <scope>NUCLEOTIDE SEQUENCE</scope>
    <source>
        <strain evidence="6">NRRL 1565</strain>
    </source>
</reference>
<dbReference type="Gene3D" id="2.60.120.200">
    <property type="match status" value="1"/>
</dbReference>
<feature type="compositionally biased region" description="Low complexity" evidence="3">
    <location>
        <begin position="297"/>
        <end position="312"/>
    </location>
</feature>
<organism evidence="6 7">
    <name type="scientific">Coemansia guatemalensis</name>
    <dbReference type="NCBI Taxonomy" id="2761395"/>
    <lineage>
        <taxon>Eukaryota</taxon>
        <taxon>Fungi</taxon>
        <taxon>Fungi incertae sedis</taxon>
        <taxon>Zoopagomycota</taxon>
        <taxon>Kickxellomycotina</taxon>
        <taxon>Kickxellomycetes</taxon>
        <taxon>Kickxellales</taxon>
        <taxon>Kickxellaceae</taxon>
        <taxon>Coemansia</taxon>
    </lineage>
</organism>
<gene>
    <name evidence="6" type="primary">UTR2_3</name>
    <name evidence="6" type="ORF">H4R20_004824</name>
</gene>
<keyword evidence="2 6" id="KW-0326">Glycosidase</keyword>
<dbReference type="PROSITE" id="PS51762">
    <property type="entry name" value="GH16_2"/>
    <property type="match status" value="1"/>
</dbReference>
<feature type="signal peptide" evidence="4">
    <location>
        <begin position="1"/>
        <end position="20"/>
    </location>
</feature>
<dbReference type="Pfam" id="PF00722">
    <property type="entry name" value="Glyco_hydro_16"/>
    <property type="match status" value="1"/>
</dbReference>
<dbReference type="GO" id="GO:0005975">
    <property type="term" value="P:carbohydrate metabolic process"/>
    <property type="evidence" value="ECO:0007669"/>
    <property type="project" value="InterPro"/>
</dbReference>
<dbReference type="EMBL" id="JANBUO010001399">
    <property type="protein sequence ID" value="KAJ2798438.1"/>
    <property type="molecule type" value="Genomic_DNA"/>
</dbReference>